<feature type="signal peptide" evidence="1">
    <location>
        <begin position="1"/>
        <end position="25"/>
    </location>
</feature>
<sequence length="149" mass="15352">MKKRIVSIAFCFALLAIMVMPTFSAADTTVTGSTASSYTISTTAQFGAMPASSVKTLTGVVTATYDSTVTVTVANTTAAYVTGCLTKLEYMDGVTSKITITAPGTSGAGQAYTISGTATMLENDEWDLKATTGGTIGVWDDIVITLTIS</sequence>
<protein>
    <submittedName>
        <fullName evidence="2">Uncharacterized protein</fullName>
    </submittedName>
</protein>
<proteinExistence type="predicted"/>
<organism evidence="2">
    <name type="scientific">Dehalogenimonas sp. 4OHTPN</name>
    <dbReference type="NCBI Taxonomy" id="3166643"/>
    <lineage>
        <taxon>Bacteria</taxon>
        <taxon>Bacillati</taxon>
        <taxon>Chloroflexota</taxon>
        <taxon>Dehalococcoidia</taxon>
        <taxon>Dehalococcoidales</taxon>
        <taxon>Dehalococcoidaceae</taxon>
        <taxon>Dehalogenimonas</taxon>
    </lineage>
</organism>
<reference evidence="2" key="1">
    <citation type="submission" date="2024-06" db="EMBL/GenBank/DDBJ databases">
        <title>A Novel Isolate, Dehalogenimonas sp. Strain 4OHTPN, Dechlorinates Aromatic 4 Hydroxy chlorothalonil by a Novel Reductive Dehalogenase.</title>
        <authorList>
            <person name="Liu G."/>
        </authorList>
    </citation>
    <scope>NUCLEOTIDE SEQUENCE</scope>
    <source>
        <strain evidence="2">4OHTPN</strain>
    </source>
</reference>
<evidence type="ECO:0000256" key="1">
    <source>
        <dbReference type="SAM" id="SignalP"/>
    </source>
</evidence>
<name>A0AAU8GDK9_9CHLR</name>
<accession>A0AAU8GDK9</accession>
<feature type="chain" id="PRO_5043717303" evidence="1">
    <location>
        <begin position="26"/>
        <end position="149"/>
    </location>
</feature>
<keyword evidence="1" id="KW-0732">Signal</keyword>
<gene>
    <name evidence="2" type="ORF">ABV300_04470</name>
</gene>
<evidence type="ECO:0000313" key="2">
    <source>
        <dbReference type="EMBL" id="XCH34139.1"/>
    </source>
</evidence>
<dbReference type="AlphaFoldDB" id="A0AAU8GDK9"/>
<dbReference type="EMBL" id="CP159307">
    <property type="protein sequence ID" value="XCH34139.1"/>
    <property type="molecule type" value="Genomic_DNA"/>
</dbReference>
<dbReference type="RefSeq" id="WP_353715322.1">
    <property type="nucleotide sequence ID" value="NZ_CP159307.1"/>
</dbReference>